<dbReference type="GO" id="GO:0005829">
    <property type="term" value="C:cytosol"/>
    <property type="evidence" value="ECO:0007669"/>
    <property type="project" value="GOC"/>
</dbReference>
<reference evidence="7" key="2">
    <citation type="submission" date="2023-06" db="EMBL/GenBank/DDBJ databases">
        <authorList>
            <person name="Kobayashi Y."/>
            <person name="Kayamori A."/>
            <person name="Aoki K."/>
            <person name="Shiwa Y."/>
            <person name="Fujita N."/>
            <person name="Sugita T."/>
            <person name="Iwasaki W."/>
            <person name="Tanaka N."/>
            <person name="Takashima M."/>
        </authorList>
    </citation>
    <scope>NUCLEOTIDE SEQUENCE</scope>
    <source>
        <strain evidence="7">HIS016</strain>
    </source>
</reference>
<dbReference type="GO" id="GO:0005768">
    <property type="term" value="C:endosome"/>
    <property type="evidence" value="ECO:0007669"/>
    <property type="project" value="TreeGrafter"/>
</dbReference>
<feature type="region of interest" description="Disordered" evidence="5">
    <location>
        <begin position="91"/>
        <end position="116"/>
    </location>
</feature>
<keyword evidence="4 6" id="KW-0472">Membrane</keyword>
<protein>
    <recommendedName>
        <fullName evidence="9">PQ-loop-domain-containing protein</fullName>
    </recommendedName>
</protein>
<dbReference type="GO" id="GO:0005802">
    <property type="term" value="C:trans-Golgi network"/>
    <property type="evidence" value="ECO:0007669"/>
    <property type="project" value="TreeGrafter"/>
</dbReference>
<dbReference type="PANTHER" id="PTHR14856:SF9">
    <property type="entry name" value="PQ-LOOP REPEAT-CONTAINING PROTEIN 1"/>
    <property type="match status" value="1"/>
</dbReference>
<proteinExistence type="predicted"/>
<evidence type="ECO:0000313" key="7">
    <source>
        <dbReference type="EMBL" id="GMK55816.1"/>
    </source>
</evidence>
<dbReference type="GO" id="GO:0016020">
    <property type="term" value="C:membrane"/>
    <property type="evidence" value="ECO:0007669"/>
    <property type="project" value="UniProtKB-SubCell"/>
</dbReference>
<keyword evidence="2 6" id="KW-0812">Transmembrane</keyword>
<feature type="transmembrane region" description="Helical" evidence="6">
    <location>
        <begin position="62"/>
        <end position="85"/>
    </location>
</feature>
<evidence type="ECO:0000256" key="5">
    <source>
        <dbReference type="SAM" id="MobiDB-lite"/>
    </source>
</evidence>
<dbReference type="Proteomes" id="UP001222932">
    <property type="component" value="Unassembled WGS sequence"/>
</dbReference>
<feature type="compositionally biased region" description="Basic and acidic residues" evidence="5">
    <location>
        <begin position="105"/>
        <end position="116"/>
    </location>
</feature>
<dbReference type="AlphaFoldDB" id="A0AAD3TSR0"/>
<dbReference type="InterPro" id="IPR052241">
    <property type="entry name" value="SLC66/Scramblase_ANY1"/>
</dbReference>
<dbReference type="GO" id="GO:0042147">
    <property type="term" value="P:retrograde transport, endosome to Golgi"/>
    <property type="evidence" value="ECO:0007669"/>
    <property type="project" value="TreeGrafter"/>
</dbReference>
<reference evidence="7" key="1">
    <citation type="journal article" date="2023" name="BMC Genomics">
        <title>Chromosome-level genome assemblies of Cutaneotrichosporon spp. (Trichosporonales, Basidiomycota) reveal imbalanced evolution between nucleotide sequences and chromosome synteny.</title>
        <authorList>
            <person name="Kobayashi Y."/>
            <person name="Kayamori A."/>
            <person name="Aoki K."/>
            <person name="Shiwa Y."/>
            <person name="Matsutani M."/>
            <person name="Fujita N."/>
            <person name="Sugita T."/>
            <person name="Iwasaki W."/>
            <person name="Tanaka N."/>
            <person name="Takashima M."/>
        </authorList>
    </citation>
    <scope>NUCLEOTIDE SEQUENCE</scope>
    <source>
        <strain evidence="7">HIS016</strain>
    </source>
</reference>
<evidence type="ECO:0000256" key="3">
    <source>
        <dbReference type="ARBA" id="ARBA00022989"/>
    </source>
</evidence>
<accession>A0AAD3TSR0</accession>
<dbReference type="GO" id="GO:0045332">
    <property type="term" value="P:phospholipid translocation"/>
    <property type="evidence" value="ECO:0007669"/>
    <property type="project" value="TreeGrafter"/>
</dbReference>
<evidence type="ECO:0008006" key="9">
    <source>
        <dbReference type="Google" id="ProtNLM"/>
    </source>
</evidence>
<feature type="transmembrane region" description="Helical" evidence="6">
    <location>
        <begin position="129"/>
        <end position="149"/>
    </location>
</feature>
<evidence type="ECO:0000256" key="1">
    <source>
        <dbReference type="ARBA" id="ARBA00004141"/>
    </source>
</evidence>
<evidence type="ECO:0000256" key="2">
    <source>
        <dbReference type="ARBA" id="ARBA00022692"/>
    </source>
</evidence>
<feature type="transmembrane region" description="Helical" evidence="6">
    <location>
        <begin position="39"/>
        <end position="56"/>
    </location>
</feature>
<comment type="subcellular location">
    <subcellularLocation>
        <location evidence="1">Membrane</location>
        <topology evidence="1">Multi-pass membrane protein</topology>
    </subcellularLocation>
</comment>
<dbReference type="PANTHER" id="PTHR14856">
    <property type="entry name" value="PQ-LOOP REPEAT-CONTAINING PROTEIN 1-LIKE PROTEIN"/>
    <property type="match status" value="1"/>
</dbReference>
<dbReference type="EMBL" id="BTCM01000002">
    <property type="protein sequence ID" value="GMK55816.1"/>
    <property type="molecule type" value="Genomic_DNA"/>
</dbReference>
<dbReference type="Gene3D" id="1.20.1280.290">
    <property type="match status" value="2"/>
</dbReference>
<comment type="caution">
    <text evidence="7">The sequence shown here is derived from an EMBL/GenBank/DDBJ whole genome shotgun (WGS) entry which is preliminary data.</text>
</comment>
<gene>
    <name evidence="7" type="ORF">CspeluHIS016_0208720</name>
</gene>
<feature type="transmembrane region" description="Helical" evidence="6">
    <location>
        <begin position="155"/>
        <end position="173"/>
    </location>
</feature>
<keyword evidence="3 6" id="KW-1133">Transmembrane helix</keyword>
<evidence type="ECO:0000313" key="8">
    <source>
        <dbReference type="Proteomes" id="UP001222932"/>
    </source>
</evidence>
<evidence type="ECO:0000256" key="4">
    <source>
        <dbReference type="ARBA" id="ARBA00023136"/>
    </source>
</evidence>
<sequence>MGVIGTLASIGMAVGPPLVYVDQAVSIVRKRDSSGFSKDVCGVVIIANTVRVFFWLGERFEIALLVQSLLLVVSQLVLLWICLYYTPSPSTGSQEDDGLLAQHGENGEHGERDEVPSRRPFSFWQWPTLGSYLEFLAGLIVFLVVLQLILGRFAWYISALGFIALSIESTLPIPQFLSNYRRKSCYGFRSSTLAGWLFGDTFKTGYYFVNGSPLQFKVAGIMTLCWDLAVLAQRIYYRAEPPHKVILQEEQA</sequence>
<dbReference type="Pfam" id="PF04193">
    <property type="entry name" value="PQ-loop"/>
    <property type="match status" value="1"/>
</dbReference>
<dbReference type="InterPro" id="IPR006603">
    <property type="entry name" value="PQ-loop_rpt"/>
</dbReference>
<keyword evidence="8" id="KW-1185">Reference proteome</keyword>
<name>A0AAD3TSR0_9TREE</name>
<organism evidence="7 8">
    <name type="scientific">Cutaneotrichosporon spelunceum</name>
    <dbReference type="NCBI Taxonomy" id="1672016"/>
    <lineage>
        <taxon>Eukaryota</taxon>
        <taxon>Fungi</taxon>
        <taxon>Dikarya</taxon>
        <taxon>Basidiomycota</taxon>
        <taxon>Agaricomycotina</taxon>
        <taxon>Tremellomycetes</taxon>
        <taxon>Trichosporonales</taxon>
        <taxon>Trichosporonaceae</taxon>
        <taxon>Cutaneotrichosporon</taxon>
    </lineage>
</organism>
<evidence type="ECO:0000256" key="6">
    <source>
        <dbReference type="SAM" id="Phobius"/>
    </source>
</evidence>